<dbReference type="RefSeq" id="WP_101643482.1">
    <property type="nucleotide sequence ID" value="NZ_FXZE01000008.1"/>
</dbReference>
<dbReference type="PROSITE" id="PS50043">
    <property type="entry name" value="HTH_LUXR_2"/>
    <property type="match status" value="1"/>
</dbReference>
<dbReference type="Proteomes" id="UP000234342">
    <property type="component" value="Unassembled WGS sequence"/>
</dbReference>
<evidence type="ECO:0000313" key="9">
    <source>
        <dbReference type="EMBL" id="SMX88168.1"/>
    </source>
</evidence>
<dbReference type="SUPFAM" id="SSF52172">
    <property type="entry name" value="CheY-like"/>
    <property type="match status" value="1"/>
</dbReference>
<sequence>MSIRVIIADDESLMRSGLRLLLGAADDIDIIAEAAHGAEAIELSRELSPDLILMDIRMPVMDGLEATRTLMAQASHPEVLILTAFGTDEFVLQALRSGAAGYILKDTPPDELIHAVRAAANGTRTLSPGAVRSLLGRATTSAAGEGSFGPTDAGALQKLSGPDPLEPLTSREREIAEAVAKGLTNAQVARALFVSTATVKTHLARIFYKLDVSTRVQLALLVNERR</sequence>
<protein>
    <submittedName>
        <fullName evidence="9">Two component transcriptional regulator, LuxR family</fullName>
    </submittedName>
</protein>
<feature type="domain" description="Response regulatory" evidence="8">
    <location>
        <begin position="4"/>
        <end position="120"/>
    </location>
</feature>
<evidence type="ECO:0000256" key="2">
    <source>
        <dbReference type="ARBA" id="ARBA00023015"/>
    </source>
</evidence>
<dbReference type="SMART" id="SM00421">
    <property type="entry name" value="HTH_LUXR"/>
    <property type="match status" value="1"/>
</dbReference>
<dbReference type="EMBL" id="FXZE01000008">
    <property type="protein sequence ID" value="SMX88168.1"/>
    <property type="molecule type" value="Genomic_DNA"/>
</dbReference>
<dbReference type="GO" id="GO:0006355">
    <property type="term" value="P:regulation of DNA-templated transcription"/>
    <property type="evidence" value="ECO:0007669"/>
    <property type="project" value="InterPro"/>
</dbReference>
<dbReference type="InterPro" id="IPR001789">
    <property type="entry name" value="Sig_transdc_resp-reg_receiver"/>
</dbReference>
<evidence type="ECO:0000259" key="8">
    <source>
        <dbReference type="PROSITE" id="PS50110"/>
    </source>
</evidence>
<keyword evidence="3" id="KW-0238">DNA-binding</keyword>
<dbReference type="GO" id="GO:0003677">
    <property type="term" value="F:DNA binding"/>
    <property type="evidence" value="ECO:0007669"/>
    <property type="project" value="UniProtKB-KW"/>
</dbReference>
<organism evidence="9 10">
    <name type="scientific">Brevibacterium antiquum</name>
    <dbReference type="NCBI Taxonomy" id="234835"/>
    <lineage>
        <taxon>Bacteria</taxon>
        <taxon>Bacillati</taxon>
        <taxon>Actinomycetota</taxon>
        <taxon>Actinomycetes</taxon>
        <taxon>Micrococcales</taxon>
        <taxon>Brevibacteriaceae</taxon>
        <taxon>Brevibacterium</taxon>
    </lineage>
</organism>
<evidence type="ECO:0000259" key="7">
    <source>
        <dbReference type="PROSITE" id="PS50043"/>
    </source>
</evidence>
<evidence type="ECO:0000256" key="5">
    <source>
        <dbReference type="PROSITE-ProRule" id="PRU00169"/>
    </source>
</evidence>
<dbReference type="InterPro" id="IPR039420">
    <property type="entry name" value="WalR-like"/>
</dbReference>
<feature type="region of interest" description="Disordered" evidence="6">
    <location>
        <begin position="141"/>
        <end position="160"/>
    </location>
</feature>
<feature type="domain" description="HTH luxR-type" evidence="7">
    <location>
        <begin position="161"/>
        <end position="226"/>
    </location>
</feature>
<dbReference type="SMART" id="SM00448">
    <property type="entry name" value="REC"/>
    <property type="match status" value="1"/>
</dbReference>
<reference evidence="10" key="1">
    <citation type="submission" date="2017-03" db="EMBL/GenBank/DDBJ databases">
        <authorList>
            <person name="Monnet C."/>
        </authorList>
    </citation>
    <scope>NUCLEOTIDE SEQUENCE [LARGE SCALE GENOMIC DNA]</scope>
    <source>
        <strain evidence="10">P10</strain>
    </source>
</reference>
<keyword evidence="1 5" id="KW-0597">Phosphoprotein</keyword>
<keyword evidence="2" id="KW-0805">Transcription regulation</keyword>
<dbReference type="PROSITE" id="PS00622">
    <property type="entry name" value="HTH_LUXR_1"/>
    <property type="match status" value="1"/>
</dbReference>
<dbReference type="Pfam" id="PF00196">
    <property type="entry name" value="GerE"/>
    <property type="match status" value="1"/>
</dbReference>
<dbReference type="CDD" id="cd06170">
    <property type="entry name" value="LuxR_C_like"/>
    <property type="match status" value="1"/>
</dbReference>
<dbReference type="PANTHER" id="PTHR43214">
    <property type="entry name" value="TWO-COMPONENT RESPONSE REGULATOR"/>
    <property type="match status" value="1"/>
</dbReference>
<proteinExistence type="predicted"/>
<dbReference type="AlphaFoldDB" id="A0A2H1JLJ9"/>
<accession>A0A2H1JLJ9</accession>
<evidence type="ECO:0000256" key="4">
    <source>
        <dbReference type="ARBA" id="ARBA00023163"/>
    </source>
</evidence>
<dbReference type="InterPro" id="IPR011006">
    <property type="entry name" value="CheY-like_superfamily"/>
</dbReference>
<evidence type="ECO:0000256" key="3">
    <source>
        <dbReference type="ARBA" id="ARBA00023125"/>
    </source>
</evidence>
<name>A0A2H1JLJ9_9MICO</name>
<dbReference type="InterPro" id="IPR058245">
    <property type="entry name" value="NreC/VraR/RcsB-like_REC"/>
</dbReference>
<keyword evidence="4" id="KW-0804">Transcription</keyword>
<gene>
    <name evidence="9" type="ORF">BANT10_02126</name>
</gene>
<dbReference type="InterPro" id="IPR016032">
    <property type="entry name" value="Sig_transdc_resp-reg_C-effctor"/>
</dbReference>
<evidence type="ECO:0000256" key="6">
    <source>
        <dbReference type="SAM" id="MobiDB-lite"/>
    </source>
</evidence>
<dbReference type="Gene3D" id="3.40.50.2300">
    <property type="match status" value="1"/>
</dbReference>
<keyword evidence="10" id="KW-1185">Reference proteome</keyword>
<evidence type="ECO:0000313" key="10">
    <source>
        <dbReference type="Proteomes" id="UP000234342"/>
    </source>
</evidence>
<evidence type="ECO:0000256" key="1">
    <source>
        <dbReference type="ARBA" id="ARBA00022553"/>
    </source>
</evidence>
<dbReference type="PROSITE" id="PS50110">
    <property type="entry name" value="RESPONSE_REGULATORY"/>
    <property type="match status" value="1"/>
</dbReference>
<dbReference type="PRINTS" id="PR00038">
    <property type="entry name" value="HTHLUXR"/>
</dbReference>
<dbReference type="SUPFAM" id="SSF46894">
    <property type="entry name" value="C-terminal effector domain of the bipartite response regulators"/>
    <property type="match status" value="1"/>
</dbReference>
<feature type="modified residue" description="4-aspartylphosphate" evidence="5">
    <location>
        <position position="55"/>
    </location>
</feature>
<dbReference type="Pfam" id="PF00072">
    <property type="entry name" value="Response_reg"/>
    <property type="match status" value="1"/>
</dbReference>
<dbReference type="InterPro" id="IPR000792">
    <property type="entry name" value="Tscrpt_reg_LuxR_C"/>
</dbReference>
<dbReference type="GO" id="GO:0000160">
    <property type="term" value="P:phosphorelay signal transduction system"/>
    <property type="evidence" value="ECO:0007669"/>
    <property type="project" value="InterPro"/>
</dbReference>
<dbReference type="CDD" id="cd17535">
    <property type="entry name" value="REC_NarL-like"/>
    <property type="match status" value="1"/>
</dbReference>
<dbReference type="PANTHER" id="PTHR43214:SF24">
    <property type="entry name" value="TRANSCRIPTIONAL REGULATORY PROTEIN NARL-RELATED"/>
    <property type="match status" value="1"/>
</dbReference>